<dbReference type="Proteomes" id="UP000326936">
    <property type="component" value="Chromosome"/>
</dbReference>
<reference evidence="1 2" key="1">
    <citation type="submission" date="2019-10" db="EMBL/GenBank/DDBJ databases">
        <title>Complete genome sequence of Vibrio sp. strain THAF100, isolated from non-filtered water from the water column of tank 6 of a marine aquarium containing stony-coral fragments. Water maintained at 26 degree C.</title>
        <authorList>
            <person name="Ruckert C."/>
            <person name="Franco A."/>
            <person name="Kalinowski J."/>
            <person name="Glaeser S."/>
        </authorList>
    </citation>
    <scope>NUCLEOTIDE SEQUENCE [LARGE SCALE GENOMIC DNA]</scope>
    <source>
        <strain evidence="1 2">THAF100</strain>
    </source>
</reference>
<gene>
    <name evidence="1" type="ORF">FIV01_14450</name>
</gene>
<proteinExistence type="predicted"/>
<organism evidence="1 2">
    <name type="scientific">Vibrio aquimaris</name>
    <dbReference type="NCBI Taxonomy" id="2587862"/>
    <lineage>
        <taxon>Bacteria</taxon>
        <taxon>Pseudomonadati</taxon>
        <taxon>Pseudomonadota</taxon>
        <taxon>Gammaproteobacteria</taxon>
        <taxon>Vibrionales</taxon>
        <taxon>Vibrionaceae</taxon>
        <taxon>Vibrio</taxon>
    </lineage>
</organism>
<dbReference type="KEGG" id="vaq:FIV01_14450"/>
<dbReference type="RefSeq" id="WP_152431572.1">
    <property type="nucleotide sequence ID" value="NZ_CBCSDK010000014.1"/>
</dbReference>
<protein>
    <submittedName>
        <fullName evidence="1">Uncharacterized protein</fullName>
    </submittedName>
</protein>
<keyword evidence="2" id="KW-1185">Reference proteome</keyword>
<dbReference type="OrthoDB" id="7059440at2"/>
<evidence type="ECO:0000313" key="1">
    <source>
        <dbReference type="EMBL" id="QFT27590.1"/>
    </source>
</evidence>
<evidence type="ECO:0000313" key="2">
    <source>
        <dbReference type="Proteomes" id="UP000326936"/>
    </source>
</evidence>
<accession>A0A5P9CMZ1</accession>
<name>A0A5P9CMZ1_9VIBR</name>
<dbReference type="EMBL" id="CP045350">
    <property type="protein sequence ID" value="QFT27590.1"/>
    <property type="molecule type" value="Genomic_DNA"/>
</dbReference>
<dbReference type="AlphaFoldDB" id="A0A5P9CMZ1"/>
<sequence length="318" mass="37476">MITERIKFWALAYFAKNACPSRFSLSSEVAKNNDFYETNVYFPQGTVEQLNSMSKERVGSQKLLYRFIPLKNGLQANKLIKGYRFLDDNQTIECFVSEAALKHARIDVTYYLGYWRDENTHCTPARLVQMVLWRKLRLMYMGIFFSKVRQKLRSWRISKRLRTPLRSKYEIYECLMSSDKFLTKGTFNKSDLVELFLGQKSIFDYALHRKFSQSLDWILEACVEDGEIVRVGHANDSNPLYKMKGKGIHYFTQTKENIRNEEHQKEIQKTQVSIQNRMLFLTFLLVIATFMTAVDKFDETLEVIYKLADWITKLLSLG</sequence>